<dbReference type="RefSeq" id="WP_380081757.1">
    <property type="nucleotide sequence ID" value="NZ_JBHSWD010000001.1"/>
</dbReference>
<keyword evidence="8" id="KW-1185">Reference proteome</keyword>
<evidence type="ECO:0000256" key="1">
    <source>
        <dbReference type="ARBA" id="ARBA00004141"/>
    </source>
</evidence>
<keyword evidence="5 6" id="KW-0472">Membrane</keyword>
<dbReference type="EMBL" id="JBHSWD010000001">
    <property type="protein sequence ID" value="MFC6590743.1"/>
    <property type="molecule type" value="Genomic_DNA"/>
</dbReference>
<proteinExistence type="predicted"/>
<evidence type="ECO:0000256" key="5">
    <source>
        <dbReference type="ARBA" id="ARBA00023136"/>
    </source>
</evidence>
<comment type="caution">
    <text evidence="7">The sequence shown here is derived from an EMBL/GenBank/DDBJ whole genome shotgun (WGS) entry which is preliminary data.</text>
</comment>
<dbReference type="InterPro" id="IPR001182">
    <property type="entry name" value="FtsW/RodA"/>
</dbReference>
<protein>
    <submittedName>
        <fullName evidence="7">FtsW/RodA/SpoVE family cell cycle protein</fullName>
    </submittedName>
</protein>
<evidence type="ECO:0000256" key="3">
    <source>
        <dbReference type="ARBA" id="ARBA00022960"/>
    </source>
</evidence>
<accession>A0ABW1Y8X3</accession>
<evidence type="ECO:0000313" key="8">
    <source>
        <dbReference type="Proteomes" id="UP001596297"/>
    </source>
</evidence>
<evidence type="ECO:0000313" key="7">
    <source>
        <dbReference type="EMBL" id="MFC6590743.1"/>
    </source>
</evidence>
<name>A0ABW1Y8X3_9DEIO</name>
<evidence type="ECO:0000256" key="6">
    <source>
        <dbReference type="SAM" id="Phobius"/>
    </source>
</evidence>
<comment type="subcellular location">
    <subcellularLocation>
        <location evidence="1">Membrane</location>
        <topology evidence="1">Multi-pass membrane protein</topology>
    </subcellularLocation>
</comment>
<dbReference type="Proteomes" id="UP001596297">
    <property type="component" value="Unassembled WGS sequence"/>
</dbReference>
<feature type="transmembrane region" description="Helical" evidence="6">
    <location>
        <begin position="58"/>
        <end position="77"/>
    </location>
</feature>
<dbReference type="Pfam" id="PF01098">
    <property type="entry name" value="FTSW_RODA_SPOVE"/>
    <property type="match status" value="1"/>
</dbReference>
<dbReference type="PANTHER" id="PTHR30474:SF1">
    <property type="entry name" value="PEPTIDOGLYCAN GLYCOSYLTRANSFERASE MRDB"/>
    <property type="match status" value="1"/>
</dbReference>
<organism evidence="7 8">
    <name type="scientific">Deinococcus lacus</name>
    <dbReference type="NCBI Taxonomy" id="392561"/>
    <lineage>
        <taxon>Bacteria</taxon>
        <taxon>Thermotogati</taxon>
        <taxon>Deinococcota</taxon>
        <taxon>Deinococci</taxon>
        <taxon>Deinococcales</taxon>
        <taxon>Deinococcaceae</taxon>
        <taxon>Deinococcus</taxon>
    </lineage>
</organism>
<keyword evidence="2 6" id="KW-0812">Transmembrane</keyword>
<evidence type="ECO:0000256" key="2">
    <source>
        <dbReference type="ARBA" id="ARBA00022692"/>
    </source>
</evidence>
<dbReference type="PANTHER" id="PTHR30474">
    <property type="entry name" value="CELL CYCLE PROTEIN"/>
    <property type="match status" value="1"/>
</dbReference>
<keyword evidence="4 6" id="KW-1133">Transmembrane helix</keyword>
<evidence type="ECO:0000256" key="4">
    <source>
        <dbReference type="ARBA" id="ARBA00022989"/>
    </source>
</evidence>
<reference evidence="8" key="1">
    <citation type="journal article" date="2019" name="Int. J. Syst. Evol. Microbiol.">
        <title>The Global Catalogue of Microorganisms (GCM) 10K type strain sequencing project: providing services to taxonomists for standard genome sequencing and annotation.</title>
        <authorList>
            <consortium name="The Broad Institute Genomics Platform"/>
            <consortium name="The Broad Institute Genome Sequencing Center for Infectious Disease"/>
            <person name="Wu L."/>
            <person name="Ma J."/>
        </authorList>
    </citation>
    <scope>NUCLEOTIDE SEQUENCE [LARGE SCALE GENOMIC DNA]</scope>
    <source>
        <strain evidence="8">CGMCC 1.15772</strain>
    </source>
</reference>
<sequence>MNLSLNLVVAQVLLLIMGVIGVATAEPQLMPEHALRALIALAVTFAVAQLRPRAFLSLGLATWLSTLVMLVLVLFIGEGTETSQGTKRWLNLGFVEFQPSELAKLGLVLQLASFFRGAGFTRSLPARP</sequence>
<gene>
    <name evidence="7" type="ORF">ACFP81_00950</name>
</gene>
<keyword evidence="3" id="KW-0133">Cell shape</keyword>